<evidence type="ECO:0000313" key="1">
    <source>
        <dbReference type="EMBL" id="TQR19692.1"/>
    </source>
</evidence>
<dbReference type="EMBL" id="VDGI01000011">
    <property type="protein sequence ID" value="TQR19692.1"/>
    <property type="molecule type" value="Genomic_DNA"/>
</dbReference>
<gene>
    <name evidence="1" type="ORF">FG384_10745</name>
</gene>
<organism evidence="1 2">
    <name type="scientific">Psychrobacillus vulpis</name>
    <dbReference type="NCBI Taxonomy" id="2325572"/>
    <lineage>
        <taxon>Bacteria</taxon>
        <taxon>Bacillati</taxon>
        <taxon>Bacillota</taxon>
        <taxon>Bacilli</taxon>
        <taxon>Bacillales</taxon>
        <taxon>Bacillaceae</taxon>
        <taxon>Psychrobacillus</taxon>
    </lineage>
</organism>
<keyword evidence="2" id="KW-1185">Reference proteome</keyword>
<protein>
    <submittedName>
        <fullName evidence="1">Branched-chain amino acid aminotransferase</fullName>
    </submittedName>
</protein>
<sequence length="148" mass="17575">MINLQCERYDKETEELISKDSIEFLKTPLAYFKEKKNEYVYLQSESFDAIKVDGLVLEYDEVFEVYTAMFGLSLQKKFGSNIKTFINDHFHSEKMNYSMMFSGDEGLWEINLPLNYIDQFKEEFTIEESYEFLHTFISSLVENSSRPL</sequence>
<dbReference type="RefSeq" id="WP_142642602.1">
    <property type="nucleotide sequence ID" value="NZ_VDGI01000011.1"/>
</dbReference>
<keyword evidence="1" id="KW-0032">Aminotransferase</keyword>
<keyword evidence="1" id="KW-0808">Transferase</keyword>
<comment type="caution">
    <text evidence="1">The sequence shown here is derived from an EMBL/GenBank/DDBJ whole genome shotgun (WGS) entry which is preliminary data.</text>
</comment>
<dbReference type="OrthoDB" id="2436979at2"/>
<evidence type="ECO:0000313" key="2">
    <source>
        <dbReference type="Proteomes" id="UP000316626"/>
    </source>
</evidence>
<proteinExistence type="predicted"/>
<reference evidence="1 2" key="1">
    <citation type="submission" date="2019-06" db="EMBL/GenBank/DDBJ databases">
        <title>Psychrobacillus vulpis sp. nov., a new species isolated from feces of a red fox that inhabits in The Tablas de Daimiel Natural Park, Albacete, Spain.</title>
        <authorList>
            <person name="Rodriguez M."/>
            <person name="Reina J.C."/>
            <person name="Bejar V."/>
            <person name="Llamas I."/>
        </authorList>
    </citation>
    <scope>NUCLEOTIDE SEQUENCE [LARGE SCALE GENOMIC DNA]</scope>
    <source>
        <strain evidence="1 2">Z8</strain>
    </source>
</reference>
<dbReference type="Proteomes" id="UP000316626">
    <property type="component" value="Unassembled WGS sequence"/>
</dbReference>
<dbReference type="AlphaFoldDB" id="A0A544TQH6"/>
<name>A0A544TQH6_9BACI</name>
<accession>A0A544TQH6</accession>
<dbReference type="GO" id="GO:0008483">
    <property type="term" value="F:transaminase activity"/>
    <property type="evidence" value="ECO:0007669"/>
    <property type="project" value="UniProtKB-KW"/>
</dbReference>